<reference evidence="3" key="1">
    <citation type="submission" date="2021-02" db="EMBL/GenBank/DDBJ databases">
        <title>Genome sequence Cadophora malorum strain M34.</title>
        <authorList>
            <person name="Stefanovic E."/>
            <person name="Vu D."/>
            <person name="Scully C."/>
            <person name="Dijksterhuis J."/>
            <person name="Roader J."/>
            <person name="Houbraken J."/>
        </authorList>
    </citation>
    <scope>NUCLEOTIDE SEQUENCE</scope>
    <source>
        <strain evidence="3">M34</strain>
    </source>
</reference>
<feature type="region of interest" description="Disordered" evidence="1">
    <location>
        <begin position="318"/>
        <end position="365"/>
    </location>
</feature>
<keyword evidence="2" id="KW-0812">Transmembrane</keyword>
<feature type="compositionally biased region" description="Acidic residues" evidence="1">
    <location>
        <begin position="87"/>
        <end position="96"/>
    </location>
</feature>
<dbReference type="AlphaFoldDB" id="A0A8H7W182"/>
<accession>A0A8H7W182</accession>
<dbReference type="EMBL" id="JAFJYH010000320">
    <property type="protein sequence ID" value="KAG4413335.1"/>
    <property type="molecule type" value="Genomic_DNA"/>
</dbReference>
<gene>
    <name evidence="3" type="ORF">IFR04_013520</name>
</gene>
<evidence type="ECO:0000256" key="2">
    <source>
        <dbReference type="SAM" id="Phobius"/>
    </source>
</evidence>
<feature type="compositionally biased region" description="Low complexity" evidence="1">
    <location>
        <begin position="108"/>
        <end position="172"/>
    </location>
</feature>
<feature type="region of interest" description="Disordered" evidence="1">
    <location>
        <begin position="84"/>
        <end position="174"/>
    </location>
</feature>
<organism evidence="3 4">
    <name type="scientific">Cadophora malorum</name>
    <dbReference type="NCBI Taxonomy" id="108018"/>
    <lineage>
        <taxon>Eukaryota</taxon>
        <taxon>Fungi</taxon>
        <taxon>Dikarya</taxon>
        <taxon>Ascomycota</taxon>
        <taxon>Pezizomycotina</taxon>
        <taxon>Leotiomycetes</taxon>
        <taxon>Helotiales</taxon>
        <taxon>Ploettnerulaceae</taxon>
        <taxon>Cadophora</taxon>
    </lineage>
</organism>
<name>A0A8H7W182_9HELO</name>
<protein>
    <submittedName>
        <fullName evidence="3">Uncharacterized protein</fullName>
    </submittedName>
</protein>
<evidence type="ECO:0000313" key="4">
    <source>
        <dbReference type="Proteomes" id="UP000664132"/>
    </source>
</evidence>
<sequence length="365" mass="37172">MLVSAAVVSATGCAHNNLDDLVARISCGANKVISQCLHGDLDLSRLEEIEDCLVSGGCSMADATAEAVWFTFDCRAGLEELKRRQDDEETTAEDTTTEGKTTTKKTTSKTASAKTTSTTAPSSTEATTTSEATTESTTSASSTESTASSTTSTSSESTSATSTATAQSASTTGPLTCSVTSTKSTSMCFVSAGKTQSCVATTTEIASCSPGLICFSATAGANSCMRRDNTLTTSGLVVAIAFGVGLAATAIAVIAMVIHGKNKVKANQQAQLLAAASSRGGRDVEAAKAFTRPMASDANLPLITPGGTRSDQASYPQQEYFEGAQGGSLTPPEYRGAGSSSSGAPPVPRLELHQGLGALGQNPRY</sequence>
<comment type="caution">
    <text evidence="3">The sequence shown here is derived from an EMBL/GenBank/DDBJ whole genome shotgun (WGS) entry which is preliminary data.</text>
</comment>
<keyword evidence="2" id="KW-0472">Membrane</keyword>
<evidence type="ECO:0000313" key="3">
    <source>
        <dbReference type="EMBL" id="KAG4413335.1"/>
    </source>
</evidence>
<feature type="transmembrane region" description="Helical" evidence="2">
    <location>
        <begin position="236"/>
        <end position="258"/>
    </location>
</feature>
<keyword evidence="4" id="KW-1185">Reference proteome</keyword>
<proteinExistence type="predicted"/>
<dbReference type="OrthoDB" id="3630276at2759"/>
<dbReference type="Proteomes" id="UP000664132">
    <property type="component" value="Unassembled WGS sequence"/>
</dbReference>
<keyword evidence="2" id="KW-1133">Transmembrane helix</keyword>
<evidence type="ECO:0000256" key="1">
    <source>
        <dbReference type="SAM" id="MobiDB-lite"/>
    </source>
</evidence>